<sequence length="240" mass="27435">MHFDRLVKIEVYKLARTDYYIFTGLFVLTNFVLPLVVGDLLLQNLDGQTLLGFYHSVATKFVFWGVIVAASREFDNNVNRKRLLNGYKRHELFISQVVLVALYVLSMLILAFVSLTGLSLITTGDFSFFIGINAVSFLGFFLSLFTWGFFAVFLVNLFGRALWPILIYFALVFVEMILGLMGKLNEAQNGVDHLKYFRPMELMNDLYNLGGFPKGLILVLVIYLIVFQLTSFFILKKADI</sequence>
<reference evidence="2 3" key="1">
    <citation type="submission" date="2016-10" db="EMBL/GenBank/DDBJ databases">
        <authorList>
            <person name="Varghese N."/>
            <person name="Submissions S."/>
        </authorList>
    </citation>
    <scope>NUCLEOTIDE SEQUENCE [LARGE SCALE GENOMIC DNA]</scope>
    <source>
        <strain evidence="2 3">DSM 17997</strain>
    </source>
</reference>
<evidence type="ECO:0000313" key="3">
    <source>
        <dbReference type="Proteomes" id="UP000199663"/>
    </source>
</evidence>
<dbReference type="EMBL" id="FNQC01000006">
    <property type="protein sequence ID" value="SDZ11896.1"/>
    <property type="molecule type" value="Genomic_DNA"/>
</dbReference>
<gene>
    <name evidence="2" type="ORF">SAMN05444412_10650</name>
</gene>
<protein>
    <recommendedName>
        <fullName evidence="4">ABC-2 family transporter protein</fullName>
    </recommendedName>
</protein>
<evidence type="ECO:0008006" key="4">
    <source>
        <dbReference type="Google" id="ProtNLM"/>
    </source>
</evidence>
<feature type="transmembrane region" description="Helical" evidence="1">
    <location>
        <begin position="161"/>
        <end position="181"/>
    </location>
</feature>
<dbReference type="RefSeq" id="WP_019597545.1">
    <property type="nucleotide sequence ID" value="NZ_FNQC01000006.1"/>
</dbReference>
<evidence type="ECO:0000256" key="1">
    <source>
        <dbReference type="SAM" id="Phobius"/>
    </source>
</evidence>
<feature type="transmembrane region" description="Helical" evidence="1">
    <location>
        <begin position="53"/>
        <end position="71"/>
    </location>
</feature>
<keyword evidence="3" id="KW-1185">Reference proteome</keyword>
<evidence type="ECO:0000313" key="2">
    <source>
        <dbReference type="EMBL" id="SDZ11896.1"/>
    </source>
</evidence>
<feature type="transmembrane region" description="Helical" evidence="1">
    <location>
        <begin position="215"/>
        <end position="235"/>
    </location>
</feature>
<accession>A0A1H3QES7</accession>
<keyword evidence="1" id="KW-1133">Transmembrane helix</keyword>
<keyword evidence="1" id="KW-0812">Transmembrane</keyword>
<feature type="transmembrane region" description="Helical" evidence="1">
    <location>
        <begin position="92"/>
        <end position="114"/>
    </location>
</feature>
<proteinExistence type="predicted"/>
<feature type="transmembrane region" description="Helical" evidence="1">
    <location>
        <begin position="126"/>
        <end position="154"/>
    </location>
</feature>
<feature type="transmembrane region" description="Helical" evidence="1">
    <location>
        <begin position="20"/>
        <end position="41"/>
    </location>
</feature>
<organism evidence="2 3">
    <name type="scientific">Rhodonellum ikkaensis</name>
    <dbReference type="NCBI Taxonomy" id="336829"/>
    <lineage>
        <taxon>Bacteria</taxon>
        <taxon>Pseudomonadati</taxon>
        <taxon>Bacteroidota</taxon>
        <taxon>Cytophagia</taxon>
        <taxon>Cytophagales</taxon>
        <taxon>Cytophagaceae</taxon>
        <taxon>Rhodonellum</taxon>
    </lineage>
</organism>
<comment type="caution">
    <text evidence="2">The sequence shown here is derived from an EMBL/GenBank/DDBJ whole genome shotgun (WGS) entry which is preliminary data.</text>
</comment>
<keyword evidence="1" id="KW-0472">Membrane</keyword>
<name>A0A1H3QES7_9BACT</name>
<dbReference type="Proteomes" id="UP000199663">
    <property type="component" value="Unassembled WGS sequence"/>
</dbReference>